<name>A0AB73U126_MYCCH</name>
<evidence type="ECO:0000313" key="3">
    <source>
        <dbReference type="Proteomes" id="UP000317728"/>
    </source>
</evidence>
<gene>
    <name evidence="2" type="ORF">FJK96_07925</name>
</gene>
<feature type="region of interest" description="Disordered" evidence="1">
    <location>
        <begin position="32"/>
        <end position="60"/>
    </location>
</feature>
<dbReference type="AlphaFoldDB" id="A0AB73U126"/>
<feature type="compositionally biased region" description="Polar residues" evidence="1">
    <location>
        <begin position="33"/>
        <end position="42"/>
    </location>
</feature>
<accession>A0AB73U126</accession>
<evidence type="ECO:0000313" key="2">
    <source>
        <dbReference type="EMBL" id="QDF70080.1"/>
    </source>
</evidence>
<protein>
    <submittedName>
        <fullName evidence="2">Uncharacterized protein</fullName>
    </submittedName>
</protein>
<sequence length="80" mass="8347">MPPAANVNGACTSPYRTEVLPDRRHVAVALRGATTTGNSPAQISEADRPSLPQRTVHDGEPTAHPGLCGILPTCYQGVCP</sequence>
<evidence type="ECO:0000256" key="1">
    <source>
        <dbReference type="SAM" id="MobiDB-lite"/>
    </source>
</evidence>
<reference evidence="2 3" key="1">
    <citation type="submission" date="2019-06" db="EMBL/GenBank/DDBJ databases">
        <title>Whole geneome sequnce of Mycobacteroides chelonae M77 isolated from bovine milk from Meghalaya, India.</title>
        <authorList>
            <person name="Vise E."/>
            <person name="Das S."/>
            <person name="Garg A."/>
            <person name="Ghatak S."/>
            <person name="Shakuntala I."/>
            <person name="Milton A.A.P."/>
            <person name="Karam A."/>
            <person name="Sanjukta R."/>
            <person name="Puro K."/>
            <person name="Sen A."/>
        </authorList>
    </citation>
    <scope>NUCLEOTIDE SEQUENCE [LARGE SCALE GENOMIC DNA]</scope>
    <source>
        <strain evidence="2 3">M77</strain>
    </source>
</reference>
<proteinExistence type="predicted"/>
<organism evidence="2 3">
    <name type="scientific">Mycobacteroides chelonae</name>
    <name type="common">Mycobacterium chelonae</name>
    <dbReference type="NCBI Taxonomy" id="1774"/>
    <lineage>
        <taxon>Bacteria</taxon>
        <taxon>Bacillati</taxon>
        <taxon>Actinomycetota</taxon>
        <taxon>Actinomycetes</taxon>
        <taxon>Mycobacteriales</taxon>
        <taxon>Mycobacteriaceae</taxon>
        <taxon>Mycobacteroides</taxon>
    </lineage>
</organism>
<dbReference type="Proteomes" id="UP000317728">
    <property type="component" value="Chromosome"/>
</dbReference>
<dbReference type="EMBL" id="CP041150">
    <property type="protein sequence ID" value="QDF70080.1"/>
    <property type="molecule type" value="Genomic_DNA"/>
</dbReference>